<gene>
    <name evidence="4" type="ORF">L195_g001977</name>
</gene>
<keyword evidence="1 3" id="KW-0547">Nucleotide-binding</keyword>
<dbReference type="PRINTS" id="PR00301">
    <property type="entry name" value="HEATSHOCK70"/>
</dbReference>
<dbReference type="Proteomes" id="UP000236291">
    <property type="component" value="Unassembled WGS sequence"/>
</dbReference>
<dbReference type="OrthoDB" id="10390452at2759"/>
<dbReference type="STRING" id="57577.A0A2K3NR63"/>
<dbReference type="GO" id="GO:0005524">
    <property type="term" value="F:ATP binding"/>
    <property type="evidence" value="ECO:0007669"/>
    <property type="project" value="UniProtKB-KW"/>
</dbReference>
<dbReference type="InterPro" id="IPR029047">
    <property type="entry name" value="HSP70_peptide-bd_sf"/>
</dbReference>
<dbReference type="PANTHER" id="PTHR19375">
    <property type="entry name" value="HEAT SHOCK PROTEIN 70KDA"/>
    <property type="match status" value="1"/>
</dbReference>
<sequence length="597" mass="65972">MTEPDDSDVRDDEYIVTLASDSETTDEVNLLPPPEIPIGIDIGTWPCCVAVWNGSDFDLFSNKTNENIMKSGEIFKFDSSSIGVISTSEVSLSQDQVHDMSYEATIYNMRRLIGRIDTDPVVHASKNFPFRVQTLDIGVHPLISEKMTDGWRYTTVEHVLAVYLSQLRVLAETQLKRPVRNVVFTVPVSFNRFQLNRIYYACVMAGLVVLKLMPQPTAVALLYAQQQLQASSSSSSSHEDMDSESNKIALIFNMDSGYCDVAVTLATERECQMKALAGSAIGGEDLLGNLMNHLLPDSKNKFKKHLDGDKEIKSMSILRAATLEAIHRLSSQTSVEFDLDLGDGLKICKVVKREEFEKINNEVFEKCERLIKQCLQDANVKVEDINDVIIVGECYHIPRVKNIVTKICKVTELYKGMDPLTASVCGAAVAGAIAPAIHHTSGNLDLLTSHVTPLTVGIRANGNNLVPVIPRNTSVPTTRVIDFTTIHDNQTEALILVYEGEGQKAEENQLLGYLKIMGIPATPKGVPKIYVGMVIDSKNELRVIADVYMPGLQQPVIPAIGATMPMSVIDDGHFWHAEALNRTYGDTMDLVTLLKNK</sequence>
<dbReference type="Gene3D" id="2.60.34.10">
    <property type="entry name" value="Substrate Binding Domain Of DNAk, Chain A, domain 1"/>
    <property type="match status" value="1"/>
</dbReference>
<dbReference type="AlphaFoldDB" id="A0A2K3NR63"/>
<dbReference type="SUPFAM" id="SSF53067">
    <property type="entry name" value="Actin-like ATPase domain"/>
    <property type="match status" value="2"/>
</dbReference>
<organism evidence="4 5">
    <name type="scientific">Trifolium pratense</name>
    <name type="common">Red clover</name>
    <dbReference type="NCBI Taxonomy" id="57577"/>
    <lineage>
        <taxon>Eukaryota</taxon>
        <taxon>Viridiplantae</taxon>
        <taxon>Streptophyta</taxon>
        <taxon>Embryophyta</taxon>
        <taxon>Tracheophyta</taxon>
        <taxon>Spermatophyta</taxon>
        <taxon>Magnoliopsida</taxon>
        <taxon>eudicotyledons</taxon>
        <taxon>Gunneridae</taxon>
        <taxon>Pentapetalae</taxon>
        <taxon>rosids</taxon>
        <taxon>fabids</taxon>
        <taxon>Fabales</taxon>
        <taxon>Fabaceae</taxon>
        <taxon>Papilionoideae</taxon>
        <taxon>50 kb inversion clade</taxon>
        <taxon>NPAAA clade</taxon>
        <taxon>Hologalegina</taxon>
        <taxon>IRL clade</taxon>
        <taxon>Trifolieae</taxon>
        <taxon>Trifolium</taxon>
    </lineage>
</organism>
<evidence type="ECO:0000256" key="3">
    <source>
        <dbReference type="RuleBase" id="RU003322"/>
    </source>
</evidence>
<protein>
    <submittedName>
        <fullName evidence="4">Heat shock protein 70 kDa</fullName>
    </submittedName>
</protein>
<reference evidence="4 5" key="2">
    <citation type="journal article" date="2017" name="Front. Plant Sci.">
        <title>Gene Classification and Mining of Molecular Markers Useful in Red Clover (Trifolium pratense) Breeding.</title>
        <authorList>
            <person name="Istvanek J."/>
            <person name="Dluhosova J."/>
            <person name="Dluhos P."/>
            <person name="Patkova L."/>
            <person name="Nedelnik J."/>
            <person name="Repkova J."/>
        </authorList>
    </citation>
    <scope>NUCLEOTIDE SEQUENCE [LARGE SCALE GENOMIC DNA]</scope>
    <source>
        <strain evidence="5">cv. Tatra</strain>
        <tissue evidence="4">Young leaves</tissue>
    </source>
</reference>
<dbReference type="FunFam" id="2.60.34.10:FF:000019">
    <property type="entry name" value="Heat shock 70 kDa protein 8"/>
    <property type="match status" value="1"/>
</dbReference>
<keyword evidence="4" id="KW-0346">Stress response</keyword>
<comment type="caution">
    <text evidence="4">The sequence shown here is derived from an EMBL/GenBank/DDBJ whole genome shotgun (WGS) entry which is preliminary data.</text>
</comment>
<dbReference type="Pfam" id="PF00012">
    <property type="entry name" value="HSP70"/>
    <property type="match status" value="1"/>
</dbReference>
<dbReference type="GO" id="GO:0140662">
    <property type="term" value="F:ATP-dependent protein folding chaperone"/>
    <property type="evidence" value="ECO:0007669"/>
    <property type="project" value="InterPro"/>
</dbReference>
<evidence type="ECO:0000313" key="5">
    <source>
        <dbReference type="Proteomes" id="UP000236291"/>
    </source>
</evidence>
<name>A0A2K3NR63_TRIPR</name>
<dbReference type="Gene3D" id="3.30.420.40">
    <property type="match status" value="2"/>
</dbReference>
<proteinExistence type="inferred from homology"/>
<comment type="similarity">
    <text evidence="3">Belongs to the heat shock protein 70 family.</text>
</comment>
<dbReference type="SUPFAM" id="SSF100920">
    <property type="entry name" value="Heat shock protein 70kD (HSP70), peptide-binding domain"/>
    <property type="match status" value="1"/>
</dbReference>
<evidence type="ECO:0000256" key="2">
    <source>
        <dbReference type="ARBA" id="ARBA00022840"/>
    </source>
</evidence>
<evidence type="ECO:0000313" key="4">
    <source>
        <dbReference type="EMBL" id="PNY05525.1"/>
    </source>
</evidence>
<evidence type="ECO:0000256" key="1">
    <source>
        <dbReference type="ARBA" id="ARBA00022741"/>
    </source>
</evidence>
<accession>A0A2K3NR63</accession>
<dbReference type="InterPro" id="IPR043129">
    <property type="entry name" value="ATPase_NBD"/>
</dbReference>
<dbReference type="InterPro" id="IPR013126">
    <property type="entry name" value="Hsp_70_fam"/>
</dbReference>
<dbReference type="EMBL" id="ASHM01000843">
    <property type="protein sequence ID" value="PNY05525.1"/>
    <property type="molecule type" value="Genomic_DNA"/>
</dbReference>
<keyword evidence="2 3" id="KW-0067">ATP-binding</keyword>
<reference evidence="4 5" key="1">
    <citation type="journal article" date="2014" name="Am. J. Bot.">
        <title>Genome assembly and annotation for red clover (Trifolium pratense; Fabaceae).</title>
        <authorList>
            <person name="Istvanek J."/>
            <person name="Jaros M."/>
            <person name="Krenek A."/>
            <person name="Repkova J."/>
        </authorList>
    </citation>
    <scope>NUCLEOTIDE SEQUENCE [LARGE SCALE GENOMIC DNA]</scope>
    <source>
        <strain evidence="5">cv. Tatra</strain>
        <tissue evidence="4">Young leaves</tissue>
    </source>
</reference>
<dbReference type="Gene3D" id="3.90.640.10">
    <property type="entry name" value="Actin, Chain A, domain 4"/>
    <property type="match status" value="1"/>
</dbReference>
<dbReference type="Gene3D" id="3.30.30.30">
    <property type="match status" value="1"/>
</dbReference>